<dbReference type="PANTHER" id="PTHR11614">
    <property type="entry name" value="PHOSPHOLIPASE-RELATED"/>
    <property type="match status" value="1"/>
</dbReference>
<dbReference type="InterPro" id="IPR051044">
    <property type="entry name" value="MAG_DAG_Lipase"/>
</dbReference>
<keyword evidence="1" id="KW-0472">Membrane</keyword>
<dbReference type="InterPro" id="IPR022742">
    <property type="entry name" value="Hydrolase_4"/>
</dbReference>
<accession>A0AAW1WQQ9</accession>
<dbReference type="EMBL" id="JBEDUW010000005">
    <property type="protein sequence ID" value="KAK9925697.1"/>
    <property type="molecule type" value="Genomic_DNA"/>
</dbReference>
<organism evidence="3 4">
    <name type="scientific">Rubus argutus</name>
    <name type="common">Southern blackberry</name>
    <dbReference type="NCBI Taxonomy" id="59490"/>
    <lineage>
        <taxon>Eukaryota</taxon>
        <taxon>Viridiplantae</taxon>
        <taxon>Streptophyta</taxon>
        <taxon>Embryophyta</taxon>
        <taxon>Tracheophyta</taxon>
        <taxon>Spermatophyta</taxon>
        <taxon>Magnoliopsida</taxon>
        <taxon>eudicotyledons</taxon>
        <taxon>Gunneridae</taxon>
        <taxon>Pentapetalae</taxon>
        <taxon>rosids</taxon>
        <taxon>fabids</taxon>
        <taxon>Rosales</taxon>
        <taxon>Rosaceae</taxon>
        <taxon>Rosoideae</taxon>
        <taxon>Rosoideae incertae sedis</taxon>
        <taxon>Rubus</taxon>
    </lineage>
</organism>
<gene>
    <name evidence="3" type="ORF">M0R45_022967</name>
</gene>
<dbReference type="Gene3D" id="3.40.50.1820">
    <property type="entry name" value="alpha/beta hydrolase"/>
    <property type="match status" value="1"/>
</dbReference>
<reference evidence="3 4" key="1">
    <citation type="journal article" date="2023" name="G3 (Bethesda)">
        <title>A chromosome-length genome assembly and annotation of blackberry (Rubus argutus, cv. 'Hillquist').</title>
        <authorList>
            <person name="Bruna T."/>
            <person name="Aryal R."/>
            <person name="Dudchenko O."/>
            <person name="Sargent D.J."/>
            <person name="Mead D."/>
            <person name="Buti M."/>
            <person name="Cavallini A."/>
            <person name="Hytonen T."/>
            <person name="Andres J."/>
            <person name="Pham M."/>
            <person name="Weisz D."/>
            <person name="Mascagni F."/>
            <person name="Usai G."/>
            <person name="Natali L."/>
            <person name="Bassil N."/>
            <person name="Fernandez G.E."/>
            <person name="Lomsadze A."/>
            <person name="Armour M."/>
            <person name="Olukolu B."/>
            <person name="Poorten T."/>
            <person name="Britton C."/>
            <person name="Davik J."/>
            <person name="Ashrafi H."/>
            <person name="Aiden E.L."/>
            <person name="Borodovsky M."/>
            <person name="Worthington M."/>
        </authorList>
    </citation>
    <scope>NUCLEOTIDE SEQUENCE [LARGE SCALE GENOMIC DNA]</scope>
    <source>
        <strain evidence="3">PI 553951</strain>
    </source>
</reference>
<dbReference type="SUPFAM" id="SSF53474">
    <property type="entry name" value="alpha/beta-Hydrolases"/>
    <property type="match status" value="1"/>
</dbReference>
<sequence length="467" mass="50917">MTCLGTAGTTLLDTRIPPFHVKISRNHTKPVPVLIGAEFEFKSSSPALLLLPTGRRRSLGPPAEMAMDLSTSSSSAPSSLILTSGASGRISALFSLRALRSLMMLINAFFLLLLLPFRGRKRPAPSSSADKLSDVDDKQRGPVVRVPPTIVHWKSSSSAPPPVDYDVAARRALAKIRVIQDDDENSVRQFSLFATARGNETLFTQTWTPVSVNIRGIVILMHGLNEHSGRYSGFAKQLNANGFKVYGMDWIGHGGSDGLHAYVPSLDFAVADMKSYIEKVVAENPGLPCFCFGHSTGAAIILKAMLDPKVEACIDGVVLTSPAVGVQPSHPIFVVLAPVIAFLMPRYQISVANKPGMPVSRDPAALVAKYSDPLVYTGSIRVRTGYEILRITSYLQQNLSKMRVPFLVLHGTADTVTDPKASQKLYDEASSTDKTITLYDGLLHDLLFEPEREAISKHIIDWLIRRI</sequence>
<dbReference type="InterPro" id="IPR029058">
    <property type="entry name" value="AB_hydrolase_fold"/>
</dbReference>
<feature type="transmembrane region" description="Helical" evidence="1">
    <location>
        <begin position="98"/>
        <end position="117"/>
    </location>
</feature>
<dbReference type="FunFam" id="3.40.50.1820:FF:000111">
    <property type="entry name" value="Alpha/beta-Hydrolases superfamily protein"/>
    <property type="match status" value="1"/>
</dbReference>
<keyword evidence="1" id="KW-0812">Transmembrane</keyword>
<keyword evidence="4" id="KW-1185">Reference proteome</keyword>
<evidence type="ECO:0000259" key="2">
    <source>
        <dbReference type="Pfam" id="PF12146"/>
    </source>
</evidence>
<name>A0AAW1WQQ9_RUBAR</name>
<evidence type="ECO:0000313" key="4">
    <source>
        <dbReference type="Proteomes" id="UP001457282"/>
    </source>
</evidence>
<keyword evidence="1" id="KW-1133">Transmembrane helix</keyword>
<feature type="domain" description="Serine aminopeptidase S33" evidence="2">
    <location>
        <begin position="214"/>
        <end position="451"/>
    </location>
</feature>
<dbReference type="Pfam" id="PF12146">
    <property type="entry name" value="Hydrolase_4"/>
    <property type="match status" value="1"/>
</dbReference>
<dbReference type="Proteomes" id="UP001457282">
    <property type="component" value="Unassembled WGS sequence"/>
</dbReference>
<protein>
    <recommendedName>
        <fullName evidence="2">Serine aminopeptidase S33 domain-containing protein</fullName>
    </recommendedName>
</protein>
<dbReference type="AlphaFoldDB" id="A0AAW1WQQ9"/>
<evidence type="ECO:0000256" key="1">
    <source>
        <dbReference type="SAM" id="Phobius"/>
    </source>
</evidence>
<comment type="caution">
    <text evidence="3">The sequence shown here is derived from an EMBL/GenBank/DDBJ whole genome shotgun (WGS) entry which is preliminary data.</text>
</comment>
<evidence type="ECO:0000313" key="3">
    <source>
        <dbReference type="EMBL" id="KAK9925697.1"/>
    </source>
</evidence>
<proteinExistence type="predicted"/>